<dbReference type="Pfam" id="PF06888">
    <property type="entry name" value="Put_Phosphatase"/>
    <property type="match status" value="1"/>
</dbReference>
<keyword evidence="2 7" id="KW-0479">Metal-binding</keyword>
<organism evidence="8">
    <name type="scientific">Rhizophora mucronata</name>
    <name type="common">Asiatic mangrove</name>
    <dbReference type="NCBI Taxonomy" id="61149"/>
    <lineage>
        <taxon>Eukaryota</taxon>
        <taxon>Viridiplantae</taxon>
        <taxon>Streptophyta</taxon>
        <taxon>Embryophyta</taxon>
        <taxon>Tracheophyta</taxon>
        <taxon>Spermatophyta</taxon>
        <taxon>Magnoliopsida</taxon>
        <taxon>eudicotyledons</taxon>
        <taxon>Gunneridae</taxon>
        <taxon>Pentapetalae</taxon>
        <taxon>rosids</taxon>
        <taxon>fabids</taxon>
        <taxon>Malpighiales</taxon>
        <taxon>Rhizophoraceae</taxon>
        <taxon>Rhizophora</taxon>
    </lineage>
</organism>
<dbReference type="PANTHER" id="PTHR20889:SF22">
    <property type="entry name" value="INORGANIC PYROPHOSPHATASE 2"/>
    <property type="match status" value="1"/>
</dbReference>
<evidence type="ECO:0000256" key="7">
    <source>
        <dbReference type="PIRSR" id="PIRSR031051-3"/>
    </source>
</evidence>
<dbReference type="InterPro" id="IPR016965">
    <property type="entry name" value="Pase_PHOSPHO-typ"/>
</dbReference>
<evidence type="ECO:0000313" key="8">
    <source>
        <dbReference type="EMBL" id="MBX42239.1"/>
    </source>
</evidence>
<feature type="binding site" evidence="7">
    <location>
        <position position="179"/>
    </location>
    <ligand>
        <name>Mg(2+)</name>
        <dbReference type="ChEBI" id="CHEBI:18420"/>
    </ligand>
</feature>
<dbReference type="EMBL" id="GGEC01061755">
    <property type="protein sequence ID" value="MBX42239.1"/>
    <property type="molecule type" value="Transcribed_RNA"/>
</dbReference>
<dbReference type="GO" id="GO:0016791">
    <property type="term" value="F:phosphatase activity"/>
    <property type="evidence" value="ECO:0007669"/>
    <property type="project" value="InterPro"/>
</dbReference>
<evidence type="ECO:0000256" key="4">
    <source>
        <dbReference type="ARBA" id="ARBA00022842"/>
    </source>
</evidence>
<evidence type="ECO:0000256" key="2">
    <source>
        <dbReference type="ARBA" id="ARBA00022723"/>
    </source>
</evidence>
<dbReference type="PANTHER" id="PTHR20889">
    <property type="entry name" value="PHOSPHATASE, ORPHAN 1, 2"/>
    <property type="match status" value="1"/>
</dbReference>
<feature type="binding site" evidence="7">
    <location>
        <position position="11"/>
    </location>
    <ligand>
        <name>Mg(2+)</name>
        <dbReference type="ChEBI" id="CHEBI:18420"/>
    </ligand>
</feature>
<dbReference type="NCBIfam" id="TIGR01488">
    <property type="entry name" value="HAD-SF-IB"/>
    <property type="match status" value="1"/>
</dbReference>
<keyword evidence="4 7" id="KW-0460">Magnesium</keyword>
<accession>A0A2P2NIE5</accession>
<dbReference type="InterPro" id="IPR006384">
    <property type="entry name" value="HAD_hydro_PyrdxlP_Pase-like"/>
</dbReference>
<feature type="binding site" evidence="7">
    <location>
        <position position="9"/>
    </location>
    <ligand>
        <name>Mg(2+)</name>
        <dbReference type="ChEBI" id="CHEBI:18420"/>
    </ligand>
</feature>
<evidence type="ECO:0000256" key="3">
    <source>
        <dbReference type="ARBA" id="ARBA00022801"/>
    </source>
</evidence>
<protein>
    <submittedName>
        <fullName evidence="8">Uncharacterized protein</fullName>
    </submittedName>
</protein>
<name>A0A2P2NIE5_RHIMU</name>
<sequence>MASAVVVFDFDKTILDCDVDEWLSEKMGVSQFFSQLLPTISWNSAMDRVMTELHSKGTTIQDISECLKQVPMPPRIVSAIRSAHAFGCDLRILSDASVFAIETVLRHNGLIDFFSEINTNPSHVDVDGRLRILPYHDFKTSSPHGCTICPPNMCKGMVMERIRASVSGDRKKRFIYVGDGASDFCASLRLEEGDFMMPRKKYPFCELLCTNRMLTKATIRPWSNEDDFEAVLLTLIKTICIEENCRMRPDPMLIPSRL</sequence>
<dbReference type="InterPro" id="IPR036412">
    <property type="entry name" value="HAD-like_sf"/>
</dbReference>
<feature type="active site" description="Nucleophile" evidence="5">
    <location>
        <position position="9"/>
    </location>
</feature>
<dbReference type="NCBIfam" id="TIGR01489">
    <property type="entry name" value="DKMTPPase-SF"/>
    <property type="match status" value="1"/>
</dbReference>
<feature type="active site" description="Proton donor" evidence="5">
    <location>
        <position position="11"/>
    </location>
</feature>
<dbReference type="Gene3D" id="3.40.50.1000">
    <property type="entry name" value="HAD superfamily/HAD-like"/>
    <property type="match status" value="1"/>
</dbReference>
<reference evidence="8" key="1">
    <citation type="submission" date="2018-02" db="EMBL/GenBank/DDBJ databases">
        <title>Rhizophora mucronata_Transcriptome.</title>
        <authorList>
            <person name="Meera S.P."/>
            <person name="Sreeshan A."/>
            <person name="Augustine A."/>
        </authorList>
    </citation>
    <scope>NUCLEOTIDE SEQUENCE</scope>
    <source>
        <tissue evidence="8">Leaf</tissue>
    </source>
</reference>
<feature type="binding site" evidence="6">
    <location>
        <position position="20"/>
    </location>
    <ligand>
        <name>substrate</name>
    </ligand>
</feature>
<dbReference type="GO" id="GO:0046872">
    <property type="term" value="F:metal ion binding"/>
    <property type="evidence" value="ECO:0007669"/>
    <property type="project" value="UniProtKB-KW"/>
</dbReference>
<dbReference type="AlphaFoldDB" id="A0A2P2NIE5"/>
<proteinExistence type="predicted"/>
<comment type="cofactor">
    <cofactor evidence="1 7">
        <name>Mg(2+)</name>
        <dbReference type="ChEBI" id="CHEBI:18420"/>
    </cofactor>
</comment>
<evidence type="ECO:0000256" key="5">
    <source>
        <dbReference type="PIRSR" id="PIRSR031051-1"/>
    </source>
</evidence>
<dbReference type="PIRSF" id="PIRSF031051">
    <property type="entry name" value="PyrdxlP_Pase_PHOSPHO2"/>
    <property type="match status" value="1"/>
</dbReference>
<keyword evidence="3" id="KW-0378">Hydrolase</keyword>
<dbReference type="InterPro" id="IPR023214">
    <property type="entry name" value="HAD_sf"/>
</dbReference>
<evidence type="ECO:0000256" key="6">
    <source>
        <dbReference type="PIRSR" id="PIRSR031051-2"/>
    </source>
</evidence>
<evidence type="ECO:0000256" key="1">
    <source>
        <dbReference type="ARBA" id="ARBA00001946"/>
    </source>
</evidence>
<feature type="binding site" evidence="6">
    <location>
        <position position="95"/>
    </location>
    <ligand>
        <name>substrate</name>
    </ligand>
</feature>
<dbReference type="SUPFAM" id="SSF56784">
    <property type="entry name" value="HAD-like"/>
    <property type="match status" value="1"/>
</dbReference>